<dbReference type="InterPro" id="IPR039418">
    <property type="entry name" value="LexA-like"/>
</dbReference>
<keyword evidence="1" id="KW-0805">Transcription regulation</keyword>
<dbReference type="STRING" id="1155689.SAMN05444278_10865"/>
<dbReference type="SUPFAM" id="SSF51306">
    <property type="entry name" value="LexA/Signal peptidase"/>
    <property type="match status" value="1"/>
</dbReference>
<proteinExistence type="predicted"/>
<evidence type="ECO:0000256" key="3">
    <source>
        <dbReference type="ARBA" id="ARBA00023163"/>
    </source>
</evidence>
<dbReference type="PROSITE" id="PS50943">
    <property type="entry name" value="HTH_CROC1"/>
    <property type="match status" value="1"/>
</dbReference>
<evidence type="ECO:0000259" key="4">
    <source>
        <dbReference type="PROSITE" id="PS50943"/>
    </source>
</evidence>
<dbReference type="InterPro" id="IPR001387">
    <property type="entry name" value="Cro/C1-type_HTH"/>
</dbReference>
<reference evidence="5 6" key="1">
    <citation type="submission" date="2016-11" db="EMBL/GenBank/DDBJ databases">
        <authorList>
            <person name="Jaros S."/>
            <person name="Januszkiewicz K."/>
            <person name="Wedrychowicz H."/>
        </authorList>
    </citation>
    <scope>NUCLEOTIDE SEQUENCE [LARGE SCALE GENOMIC DNA]</scope>
    <source>
        <strain evidence="5 6">DSM 25661</strain>
    </source>
</reference>
<accession>A0A1M4XBX1</accession>
<dbReference type="GO" id="GO:0003677">
    <property type="term" value="F:DNA binding"/>
    <property type="evidence" value="ECO:0007669"/>
    <property type="project" value="UniProtKB-KW"/>
</dbReference>
<dbReference type="EMBL" id="FQTW01000008">
    <property type="protein sequence ID" value="SHE90943.1"/>
    <property type="molecule type" value="Genomic_DNA"/>
</dbReference>
<evidence type="ECO:0000313" key="5">
    <source>
        <dbReference type="EMBL" id="SHE90943.1"/>
    </source>
</evidence>
<dbReference type="AlphaFoldDB" id="A0A1M4XBX1"/>
<dbReference type="PANTHER" id="PTHR40661">
    <property type="match status" value="1"/>
</dbReference>
<dbReference type="RefSeq" id="WP_073193443.1">
    <property type="nucleotide sequence ID" value="NZ_FQTW01000008.1"/>
</dbReference>
<dbReference type="Gene3D" id="1.10.260.40">
    <property type="entry name" value="lambda repressor-like DNA-binding domains"/>
    <property type="match status" value="1"/>
</dbReference>
<sequence>MKVSYPIEAKRFKEIRQSLNFTQSQFAEELSLGNSTADIERGKTRITGETVALLMQKYQINPMWLYGKSHDKHIKISAFNVMPKVVTLDNDTEHENMLMVSQKAAAGYPSNIQDASWYKKLPAFNMPIPQFRNATYRGFQVEGDSMLPNLYPGDWVLAKSLEDISSASSHKMYVVVLDDSVLVKKISLNPNRDEILLISTNENYPPIFVEPERVLEIWEVTSKLTFSLDANAENSVLRKLEHSMEELKSQLKAIQ</sequence>
<keyword evidence="6" id="KW-1185">Reference proteome</keyword>
<dbReference type="CDD" id="cd06529">
    <property type="entry name" value="S24_LexA-like"/>
    <property type="match status" value="1"/>
</dbReference>
<dbReference type="SUPFAM" id="SSF47413">
    <property type="entry name" value="lambda repressor-like DNA-binding domains"/>
    <property type="match status" value="1"/>
</dbReference>
<dbReference type="Pfam" id="PF01381">
    <property type="entry name" value="HTH_3"/>
    <property type="match status" value="1"/>
</dbReference>
<dbReference type="Proteomes" id="UP000184462">
    <property type="component" value="Unassembled WGS sequence"/>
</dbReference>
<organism evidence="5 6">
    <name type="scientific">Psychroflexus salarius</name>
    <dbReference type="NCBI Taxonomy" id="1155689"/>
    <lineage>
        <taxon>Bacteria</taxon>
        <taxon>Pseudomonadati</taxon>
        <taxon>Bacteroidota</taxon>
        <taxon>Flavobacteriia</taxon>
        <taxon>Flavobacteriales</taxon>
        <taxon>Flavobacteriaceae</taxon>
        <taxon>Psychroflexus</taxon>
    </lineage>
</organism>
<dbReference type="InterPro" id="IPR036286">
    <property type="entry name" value="LexA/Signal_pep-like_sf"/>
</dbReference>
<dbReference type="PANTHER" id="PTHR40661:SF3">
    <property type="entry name" value="FELS-1 PROPHAGE TRANSCRIPTIONAL REGULATOR"/>
    <property type="match status" value="1"/>
</dbReference>
<evidence type="ECO:0000256" key="2">
    <source>
        <dbReference type="ARBA" id="ARBA00023125"/>
    </source>
</evidence>
<feature type="domain" description="HTH cro/C1-type" evidence="4">
    <location>
        <begin position="12"/>
        <end position="65"/>
    </location>
</feature>
<evidence type="ECO:0000256" key="1">
    <source>
        <dbReference type="ARBA" id="ARBA00023015"/>
    </source>
</evidence>
<dbReference type="OrthoDB" id="3831186at2"/>
<gene>
    <name evidence="5" type="ORF">SAMN05444278_10865</name>
</gene>
<dbReference type="Gene3D" id="2.10.109.10">
    <property type="entry name" value="Umud Fragment, subunit A"/>
    <property type="match status" value="1"/>
</dbReference>
<dbReference type="CDD" id="cd00093">
    <property type="entry name" value="HTH_XRE"/>
    <property type="match status" value="1"/>
</dbReference>
<dbReference type="InterPro" id="IPR015927">
    <property type="entry name" value="Peptidase_S24_S26A/B/C"/>
</dbReference>
<dbReference type="InterPro" id="IPR010982">
    <property type="entry name" value="Lambda_DNA-bd_dom_sf"/>
</dbReference>
<keyword evidence="3" id="KW-0804">Transcription</keyword>
<protein>
    <submittedName>
        <fullName evidence="5">SOS-response transcriptional repressor LexA (RecA-mediated autopeptidase)</fullName>
    </submittedName>
</protein>
<dbReference type="SMART" id="SM00530">
    <property type="entry name" value="HTH_XRE"/>
    <property type="match status" value="1"/>
</dbReference>
<evidence type="ECO:0000313" key="6">
    <source>
        <dbReference type="Proteomes" id="UP000184462"/>
    </source>
</evidence>
<keyword evidence="2" id="KW-0238">DNA-binding</keyword>
<dbReference type="Pfam" id="PF00717">
    <property type="entry name" value="Peptidase_S24"/>
    <property type="match status" value="1"/>
</dbReference>
<name>A0A1M4XBX1_9FLAO</name>